<dbReference type="EMBL" id="LUTY01002117">
    <property type="protein sequence ID" value="OAD20779.1"/>
    <property type="molecule type" value="Genomic_DNA"/>
</dbReference>
<name>A0A176RYK3_9GAMM</name>
<organism evidence="1 2">
    <name type="scientific">Candidatus Thiomargarita nelsonii</name>
    <dbReference type="NCBI Taxonomy" id="1003181"/>
    <lineage>
        <taxon>Bacteria</taxon>
        <taxon>Pseudomonadati</taxon>
        <taxon>Pseudomonadota</taxon>
        <taxon>Gammaproteobacteria</taxon>
        <taxon>Thiotrichales</taxon>
        <taxon>Thiotrichaceae</taxon>
        <taxon>Thiomargarita</taxon>
    </lineage>
</organism>
<comment type="caution">
    <text evidence="1">The sequence shown here is derived from an EMBL/GenBank/DDBJ whole genome shotgun (WGS) entry which is preliminary data.</text>
</comment>
<sequence length="70" mass="7735">MDGQTKVTILTGKIITMSQTQGNFHSTLHLQSTIGVARKKFIGIASQGNLALSRQDRYLTALKPYNKKNT</sequence>
<reference evidence="1 2" key="1">
    <citation type="submission" date="2016-05" db="EMBL/GenBank/DDBJ databases">
        <title>Single-cell genome of chain-forming Candidatus Thiomargarita nelsonii and comparison to other large sulfur-oxidizing bacteria.</title>
        <authorList>
            <person name="Winkel M."/>
            <person name="Salman V."/>
            <person name="Woyke T."/>
            <person name="Schulz-Vogt H."/>
            <person name="Richter M."/>
            <person name="Flood B."/>
            <person name="Bailey J."/>
            <person name="Amann R."/>
            <person name="Mussmann M."/>
        </authorList>
    </citation>
    <scope>NUCLEOTIDE SEQUENCE [LARGE SCALE GENOMIC DNA]</scope>
    <source>
        <strain evidence="1 2">THI036</strain>
    </source>
</reference>
<protein>
    <submittedName>
        <fullName evidence="1">Uncharacterized protein</fullName>
    </submittedName>
</protein>
<gene>
    <name evidence="1" type="ORF">THIOM_003496</name>
</gene>
<dbReference type="AlphaFoldDB" id="A0A176RYK3"/>
<keyword evidence="2" id="KW-1185">Reference proteome</keyword>
<proteinExistence type="predicted"/>
<accession>A0A176RYK3</accession>
<dbReference type="Proteomes" id="UP000076962">
    <property type="component" value="Unassembled WGS sequence"/>
</dbReference>
<evidence type="ECO:0000313" key="2">
    <source>
        <dbReference type="Proteomes" id="UP000076962"/>
    </source>
</evidence>
<evidence type="ECO:0000313" key="1">
    <source>
        <dbReference type="EMBL" id="OAD20779.1"/>
    </source>
</evidence>